<keyword evidence="6 8" id="KW-0030">Aminoacyl-tRNA synthetase</keyword>
<dbReference type="EMBL" id="JAVDDT010000003">
    <property type="protein sequence ID" value="MDQ2069413.1"/>
    <property type="molecule type" value="Genomic_DNA"/>
</dbReference>
<evidence type="ECO:0000313" key="13">
    <source>
        <dbReference type="Proteomes" id="UP001239019"/>
    </source>
</evidence>
<dbReference type="InterPro" id="IPR037118">
    <property type="entry name" value="Val-tRNA_synth_C_sf"/>
</dbReference>
<dbReference type="InterPro" id="IPR010978">
    <property type="entry name" value="tRNA-bd_arm"/>
</dbReference>
<dbReference type="SUPFAM" id="SSF52374">
    <property type="entry name" value="Nucleotidylyl transferase"/>
    <property type="match status" value="1"/>
</dbReference>
<comment type="function">
    <text evidence="8">Catalyzes the attachment of valine to tRNA(Val). As ValRS can inadvertently accommodate and process structurally similar amino acids such as threonine, to avoid such errors, it has a 'posttransfer' editing activity that hydrolyzes mischarged Thr-tRNA(Val) in a tRNA-dependent manner.</text>
</comment>
<comment type="domain">
    <text evidence="8">The C-terminal coiled-coil domain is crucial for aminoacylation activity.</text>
</comment>
<dbReference type="Gene3D" id="1.10.287.380">
    <property type="entry name" value="Valyl-tRNA synthetase, C-terminal domain"/>
    <property type="match status" value="1"/>
</dbReference>
<feature type="domain" description="Methionyl/Valyl/Leucyl/Isoleucyl-tRNA synthetase anticodon-binding" evidence="10">
    <location>
        <begin position="665"/>
        <end position="817"/>
    </location>
</feature>
<dbReference type="Pfam" id="PF10458">
    <property type="entry name" value="Val_tRNA-synt_C"/>
    <property type="match status" value="1"/>
</dbReference>
<comment type="subcellular location">
    <subcellularLocation>
        <location evidence="8">Cytoplasm</location>
    </subcellularLocation>
</comment>
<evidence type="ECO:0000259" key="11">
    <source>
        <dbReference type="Pfam" id="PF10458"/>
    </source>
</evidence>
<reference evidence="12 13" key="1">
    <citation type="submission" date="2023-08" db="EMBL/GenBank/DDBJ databases">
        <title>Whole-genome sequencing of halo(alkali)philic microorganisms from hypersaline lakes.</title>
        <authorList>
            <person name="Sorokin D.Y."/>
            <person name="Abbas B."/>
            <person name="Merkel A.Y."/>
        </authorList>
    </citation>
    <scope>NUCLEOTIDE SEQUENCE [LARGE SCALE GENOMIC DNA]</scope>
    <source>
        <strain evidence="12 13">AB-CW4</strain>
    </source>
</reference>
<keyword evidence="5 8" id="KW-0648">Protein biosynthesis</keyword>
<dbReference type="PANTHER" id="PTHR11946:SF93">
    <property type="entry name" value="VALINE--TRNA LIGASE, CHLOROPLASTIC_MITOCHONDRIAL 2"/>
    <property type="match status" value="1"/>
</dbReference>
<gene>
    <name evidence="8" type="primary">valS</name>
    <name evidence="12" type="ORF">RBH19_05985</name>
</gene>
<evidence type="ECO:0000256" key="7">
    <source>
        <dbReference type="ARBA" id="ARBA00047552"/>
    </source>
</evidence>
<evidence type="ECO:0000256" key="2">
    <source>
        <dbReference type="ARBA" id="ARBA00022598"/>
    </source>
</evidence>
<comment type="caution">
    <text evidence="12">The sequence shown here is derived from an EMBL/GenBank/DDBJ whole genome shotgun (WGS) entry which is preliminary data.</text>
</comment>
<evidence type="ECO:0000313" key="12">
    <source>
        <dbReference type="EMBL" id="MDQ2069413.1"/>
    </source>
</evidence>
<evidence type="ECO:0000256" key="8">
    <source>
        <dbReference type="HAMAP-Rule" id="MF_02004"/>
    </source>
</evidence>
<dbReference type="RefSeq" id="WP_306727914.1">
    <property type="nucleotide sequence ID" value="NZ_JAVDDT010000003.1"/>
</dbReference>
<dbReference type="InterPro" id="IPR002303">
    <property type="entry name" value="Valyl-tRNA_ligase"/>
</dbReference>
<dbReference type="Gene3D" id="3.90.740.10">
    <property type="entry name" value="Valyl/Leucyl/Isoleucyl-tRNA synthetase, editing domain"/>
    <property type="match status" value="2"/>
</dbReference>
<dbReference type="EC" id="6.1.1.9" evidence="8"/>
<dbReference type="NCBIfam" id="NF004349">
    <property type="entry name" value="PRK05729.1"/>
    <property type="match status" value="1"/>
</dbReference>
<evidence type="ECO:0000259" key="10">
    <source>
        <dbReference type="Pfam" id="PF08264"/>
    </source>
</evidence>
<dbReference type="InterPro" id="IPR002300">
    <property type="entry name" value="aa-tRNA-synth_Ia"/>
</dbReference>
<dbReference type="InterPro" id="IPR001412">
    <property type="entry name" value="aa-tRNA-synth_I_CS"/>
</dbReference>
<evidence type="ECO:0000256" key="5">
    <source>
        <dbReference type="ARBA" id="ARBA00022917"/>
    </source>
</evidence>
<keyword evidence="3 8" id="KW-0547">Nucleotide-binding</keyword>
<dbReference type="PRINTS" id="PR00986">
    <property type="entry name" value="TRNASYNTHVAL"/>
</dbReference>
<comment type="similarity">
    <text evidence="8">Belongs to the class-I aminoacyl-tRNA synthetase family. ValS type 1 subfamily.</text>
</comment>
<dbReference type="CDD" id="cd07962">
    <property type="entry name" value="Anticodon_Ia_Val"/>
    <property type="match status" value="1"/>
</dbReference>
<keyword evidence="1 8" id="KW-0963">Cytoplasm</keyword>
<dbReference type="InterPro" id="IPR009080">
    <property type="entry name" value="tRNAsynth_Ia_anticodon-bd"/>
</dbReference>
<dbReference type="InterPro" id="IPR009008">
    <property type="entry name" value="Val/Leu/Ile-tRNA-synth_edit"/>
</dbReference>
<dbReference type="Gene3D" id="1.10.730.10">
    <property type="entry name" value="Isoleucyl-tRNA Synthetase, Domain 1"/>
    <property type="match status" value="1"/>
</dbReference>
<sequence>MDKTYDPRNLEQARYREWEEKGYFAPASLSGDPYCIMIPPPNVTGSLHMGHAFQDTIMDALIRFQRMQGKDTLWQPGSDHAGIATQMVVERQLNAEGKTRHDLGREAFVQRVWEWKEESGGTIQGQLRRMGASVDWSRERFTMDDGLSRAVREVFVRLHEEGLIYRGKRLVNWDPVLHTALSDLEVESEEENGHLWHFRYPLSDGSGHVSVATTRPETMLGDTAVAVHPEDERYRGLIGKTIRLPITGREIPIVADDYVDPAFGSGCVKITPAHDFNDYAIGERHELPLINVMDANAAILSADTAREAGPGDQGRVQSELETLKEIPAELQGLDRKAARQAVVDWLEREGLLEKIDDHKLMVPRGDRSGEIVEPWLTDQWFVRAQPLAEPAIKAVEDGRIRFVPGNWDRTYFEWMRNIQDWCISRQLWWGHRIPAWYDEQGKIYVGRDEAEVRARHGLGPEVALEQDEDVLDTWFSSALWPFSTLGWPDQTPELKHFYPTNVLVTGFDIIFFWVARMIMMGLKFMDDVPFHEVYVHGLIRDGEGQKMSKSKGNVLDPIDLIDGIELDDLVAKRTRGLMQPKKEKKIEKATRKEFPDGIPAFGTDALRFTFAALATTGRDIRFDLGRIEGYRNFCNKLWNAARYVLMNTEDQDTGLEGEVELSLPDRWILSRLDHAIEEVGKRLGEYRLDLAAKALYEFTWSEYCDWYLELSKPVLQSEDSSAAARRGTRQTLVRVLETLLRLMHPIMPFISEEIWQRVAPLAGQSGDTIMYAPWPKTAGHADAAIESEMAWLQGFILGVRRIRGEMDISPNKPLDVLLANSGNEDRERLERHHHLLGNLARLETVTVLEADSNPPESATALLGEMEILVPMAGLIDKEAELARLQKELDKLRKGLEQAERKLANEKFVSNAPAEVVEKERGKAEEMRAALERLDAKREKISAL</sequence>
<dbReference type="InterPro" id="IPR033705">
    <property type="entry name" value="Anticodon_Ia_Val"/>
</dbReference>
<evidence type="ECO:0000256" key="1">
    <source>
        <dbReference type="ARBA" id="ARBA00022490"/>
    </source>
</evidence>
<proteinExistence type="inferred from homology"/>
<dbReference type="PANTHER" id="PTHR11946">
    <property type="entry name" value="VALYL-TRNA SYNTHETASES"/>
    <property type="match status" value="1"/>
</dbReference>
<evidence type="ECO:0000256" key="3">
    <source>
        <dbReference type="ARBA" id="ARBA00022741"/>
    </source>
</evidence>
<dbReference type="InterPro" id="IPR014729">
    <property type="entry name" value="Rossmann-like_a/b/a_fold"/>
</dbReference>
<feature type="binding site" evidence="8">
    <location>
        <position position="549"/>
    </location>
    <ligand>
        <name>ATP</name>
        <dbReference type="ChEBI" id="CHEBI:30616"/>
    </ligand>
</feature>
<feature type="domain" description="Aminoacyl-tRNA synthetase class Ia" evidence="9">
    <location>
        <begin position="14"/>
        <end position="623"/>
    </location>
</feature>
<protein>
    <recommendedName>
        <fullName evidence="8">Valine--tRNA ligase</fullName>
        <ecNumber evidence="8">6.1.1.9</ecNumber>
    </recommendedName>
    <alternativeName>
        <fullName evidence="8">Valyl-tRNA synthetase</fullName>
        <shortName evidence="8">ValRS</shortName>
    </alternativeName>
</protein>
<dbReference type="Pfam" id="PF00133">
    <property type="entry name" value="tRNA-synt_1"/>
    <property type="match status" value="1"/>
</dbReference>
<dbReference type="SUPFAM" id="SSF50677">
    <property type="entry name" value="ValRS/IleRS/LeuRS editing domain"/>
    <property type="match status" value="1"/>
</dbReference>
<name>A0ABU0W656_9GAMM</name>
<comment type="domain">
    <text evidence="8">ValRS has two distinct active sites: one for aminoacylation and one for editing. The misactivated threonine is translocated from the active site to the editing site.</text>
</comment>
<feature type="coiled-coil region" evidence="8">
    <location>
        <begin position="874"/>
        <end position="943"/>
    </location>
</feature>
<dbReference type="CDD" id="cd00817">
    <property type="entry name" value="ValRS_core"/>
    <property type="match status" value="1"/>
</dbReference>
<dbReference type="SUPFAM" id="SSF46589">
    <property type="entry name" value="tRNA-binding arm"/>
    <property type="match status" value="1"/>
</dbReference>
<keyword evidence="13" id="KW-1185">Reference proteome</keyword>
<keyword evidence="4 8" id="KW-0067">ATP-binding</keyword>
<feature type="domain" description="Valyl-tRNA synthetase tRNA-binding arm" evidence="11">
    <location>
        <begin position="878"/>
        <end position="940"/>
    </location>
</feature>
<dbReference type="HAMAP" id="MF_02004">
    <property type="entry name" value="Val_tRNA_synth_type1"/>
    <property type="match status" value="1"/>
</dbReference>
<dbReference type="InterPro" id="IPR013155">
    <property type="entry name" value="M/V/L/I-tRNA-synth_anticd-bd"/>
</dbReference>
<dbReference type="PROSITE" id="PS00178">
    <property type="entry name" value="AA_TRNA_LIGASE_I"/>
    <property type="match status" value="1"/>
</dbReference>
<keyword evidence="2 8" id="KW-0436">Ligase</keyword>
<evidence type="ECO:0000259" key="9">
    <source>
        <dbReference type="Pfam" id="PF00133"/>
    </source>
</evidence>
<dbReference type="InterPro" id="IPR019499">
    <property type="entry name" value="Val-tRNA_synth_tRNA-bd"/>
</dbReference>
<comment type="subunit">
    <text evidence="8">Monomer.</text>
</comment>
<keyword evidence="8" id="KW-0175">Coiled coil</keyword>
<dbReference type="SUPFAM" id="SSF47323">
    <property type="entry name" value="Anticodon-binding domain of a subclass of class I aminoacyl-tRNA synthetases"/>
    <property type="match status" value="1"/>
</dbReference>
<dbReference type="Proteomes" id="UP001239019">
    <property type="component" value="Unassembled WGS sequence"/>
</dbReference>
<dbReference type="NCBIfam" id="TIGR00422">
    <property type="entry name" value="valS"/>
    <property type="match status" value="1"/>
</dbReference>
<feature type="short sequence motif" description="'HIGH' region" evidence="8">
    <location>
        <begin position="41"/>
        <end position="51"/>
    </location>
</feature>
<dbReference type="Pfam" id="PF08264">
    <property type="entry name" value="Anticodon_1"/>
    <property type="match status" value="1"/>
</dbReference>
<accession>A0ABU0W656</accession>
<comment type="catalytic activity">
    <reaction evidence="7 8">
        <text>tRNA(Val) + L-valine + ATP = L-valyl-tRNA(Val) + AMP + diphosphate</text>
        <dbReference type="Rhea" id="RHEA:10704"/>
        <dbReference type="Rhea" id="RHEA-COMP:9672"/>
        <dbReference type="Rhea" id="RHEA-COMP:9708"/>
        <dbReference type="ChEBI" id="CHEBI:30616"/>
        <dbReference type="ChEBI" id="CHEBI:33019"/>
        <dbReference type="ChEBI" id="CHEBI:57762"/>
        <dbReference type="ChEBI" id="CHEBI:78442"/>
        <dbReference type="ChEBI" id="CHEBI:78537"/>
        <dbReference type="ChEBI" id="CHEBI:456215"/>
        <dbReference type="EC" id="6.1.1.9"/>
    </reaction>
</comment>
<evidence type="ECO:0000256" key="4">
    <source>
        <dbReference type="ARBA" id="ARBA00022840"/>
    </source>
</evidence>
<evidence type="ECO:0000256" key="6">
    <source>
        <dbReference type="ARBA" id="ARBA00023146"/>
    </source>
</evidence>
<dbReference type="GO" id="GO:0004832">
    <property type="term" value="F:valine-tRNA ligase activity"/>
    <property type="evidence" value="ECO:0007669"/>
    <property type="project" value="UniProtKB-EC"/>
</dbReference>
<organism evidence="12 13">
    <name type="scientific">Natronospira bacteriovora</name>
    <dbReference type="NCBI Taxonomy" id="3069753"/>
    <lineage>
        <taxon>Bacteria</taxon>
        <taxon>Pseudomonadati</taxon>
        <taxon>Pseudomonadota</taxon>
        <taxon>Gammaproteobacteria</taxon>
        <taxon>Natronospirales</taxon>
        <taxon>Natronospiraceae</taxon>
        <taxon>Natronospira</taxon>
    </lineage>
</organism>
<dbReference type="Gene3D" id="3.40.50.620">
    <property type="entry name" value="HUPs"/>
    <property type="match status" value="2"/>
</dbReference>
<feature type="short sequence motif" description="'KMSKS' region" evidence="8">
    <location>
        <begin position="546"/>
        <end position="550"/>
    </location>
</feature>